<gene>
    <name evidence="1" type="ORF">L4G47_10145</name>
</gene>
<name>A0ABS9I5C3_9PSED</name>
<dbReference type="RefSeq" id="WP_237251910.1">
    <property type="nucleotide sequence ID" value="NZ_JAKJXE010000007.1"/>
</dbReference>
<evidence type="ECO:0000313" key="2">
    <source>
        <dbReference type="Proteomes" id="UP001162905"/>
    </source>
</evidence>
<dbReference type="Proteomes" id="UP001162905">
    <property type="component" value="Unassembled WGS sequence"/>
</dbReference>
<evidence type="ECO:0000313" key="1">
    <source>
        <dbReference type="EMBL" id="MCF7542582.1"/>
    </source>
</evidence>
<proteinExistence type="predicted"/>
<comment type="caution">
    <text evidence="1">The sequence shown here is derived from an EMBL/GenBank/DDBJ whole genome shotgun (WGS) entry which is preliminary data.</text>
</comment>
<dbReference type="EMBL" id="JAKJXH010000008">
    <property type="protein sequence ID" value="MCF7542582.1"/>
    <property type="molecule type" value="Genomic_DNA"/>
</dbReference>
<keyword evidence="2" id="KW-1185">Reference proteome</keyword>
<sequence>MSTQELNAYLDEQIRLVTEKIQDDKHAPGDPDDDVSKGKLLVYSSIKNSVRKEKLSNQELGVLGAVNDVLQTLGLLDHKTTLPAFIRQSS</sequence>
<accession>A0ABS9I5C3</accession>
<protein>
    <submittedName>
        <fullName evidence="1">Uncharacterized protein</fullName>
    </submittedName>
</protein>
<reference evidence="1" key="1">
    <citation type="submission" date="2022-01" db="EMBL/GenBank/DDBJ databases">
        <title>Pseudomonas sp. nov. isolated from Antarctic regolith.</title>
        <authorList>
            <person name="Novakova D."/>
            <person name="Sedlar K."/>
        </authorList>
    </citation>
    <scope>NUCLEOTIDE SEQUENCE</scope>
    <source>
        <strain evidence="1">P2647</strain>
    </source>
</reference>
<organism evidence="1 2">
    <name type="scientific">Pseudomonas petrae</name>
    <dbReference type="NCBI Taxonomy" id="2912190"/>
    <lineage>
        <taxon>Bacteria</taxon>
        <taxon>Pseudomonadati</taxon>
        <taxon>Pseudomonadota</taxon>
        <taxon>Gammaproteobacteria</taxon>
        <taxon>Pseudomonadales</taxon>
        <taxon>Pseudomonadaceae</taxon>
        <taxon>Pseudomonas</taxon>
    </lineage>
</organism>